<reference evidence="1 2" key="1">
    <citation type="submission" date="2018-11" db="EMBL/GenBank/DDBJ databases">
        <authorList>
            <person name="Li F."/>
        </authorList>
    </citation>
    <scope>NUCLEOTIDE SEQUENCE [LARGE SCALE GENOMIC DNA]</scope>
    <source>
        <strain evidence="1 2">Gsoil 818</strain>
    </source>
</reference>
<keyword evidence="2" id="KW-1185">Reference proteome</keyword>
<dbReference type="Gene3D" id="3.40.50.620">
    <property type="entry name" value="HUPs"/>
    <property type="match status" value="1"/>
</dbReference>
<evidence type="ECO:0000313" key="1">
    <source>
        <dbReference type="EMBL" id="RNM16101.1"/>
    </source>
</evidence>
<dbReference type="EMBL" id="RJSF01000019">
    <property type="protein sequence ID" value="RNM16101.1"/>
    <property type="molecule type" value="Genomic_DNA"/>
</dbReference>
<protein>
    <submittedName>
        <fullName evidence="1">Universal stress protein</fullName>
    </submittedName>
</protein>
<dbReference type="Proteomes" id="UP000279994">
    <property type="component" value="Unassembled WGS sequence"/>
</dbReference>
<dbReference type="AlphaFoldDB" id="A0A3N0GUM7"/>
<sequence length="150" mass="16492">MAVYLIVANQTIGGEQLTARLDELASAGPTTFRFLVPVTDTEGTHQWDYPPVDRLIPDAHRIARVLAEARLEHELARLRRAGIEASGEVVDALPVDRAQQLLQAEHVDGVVVSTLPRRLSRWLFWDLPHRIAGVADVPVTHVEGNAGPSL</sequence>
<dbReference type="InterPro" id="IPR014729">
    <property type="entry name" value="Rossmann-like_a/b/a_fold"/>
</dbReference>
<proteinExistence type="predicted"/>
<name>A0A3N0GUM7_9ACTN</name>
<comment type="caution">
    <text evidence="1">The sequence shown here is derived from an EMBL/GenBank/DDBJ whole genome shotgun (WGS) entry which is preliminary data.</text>
</comment>
<dbReference type="RefSeq" id="WP_123222354.1">
    <property type="nucleotide sequence ID" value="NZ_RJSF01000019.1"/>
</dbReference>
<dbReference type="SUPFAM" id="SSF52402">
    <property type="entry name" value="Adenine nucleotide alpha hydrolases-like"/>
    <property type="match status" value="1"/>
</dbReference>
<organism evidence="1 2">
    <name type="scientific">Nocardioides pocheonensis</name>
    <dbReference type="NCBI Taxonomy" id="661485"/>
    <lineage>
        <taxon>Bacteria</taxon>
        <taxon>Bacillati</taxon>
        <taxon>Actinomycetota</taxon>
        <taxon>Actinomycetes</taxon>
        <taxon>Propionibacteriales</taxon>
        <taxon>Nocardioidaceae</taxon>
        <taxon>Nocardioides</taxon>
    </lineage>
</organism>
<gene>
    <name evidence="1" type="ORF">EFL26_08105</name>
</gene>
<evidence type="ECO:0000313" key="2">
    <source>
        <dbReference type="Proteomes" id="UP000279994"/>
    </source>
</evidence>
<accession>A0A3N0GUM7</accession>
<dbReference type="OrthoDB" id="5184682at2"/>